<dbReference type="SMART" id="SM00609">
    <property type="entry name" value="VIT"/>
    <property type="match status" value="1"/>
</dbReference>
<dbReference type="STRING" id="56646.A0A2L2TH91"/>
<proteinExistence type="predicted"/>
<evidence type="ECO:0000256" key="1">
    <source>
        <dbReference type="SAM" id="Coils"/>
    </source>
</evidence>
<dbReference type="Proteomes" id="UP000245910">
    <property type="component" value="Chromosome I"/>
</dbReference>
<evidence type="ECO:0000313" key="3">
    <source>
        <dbReference type="EMBL" id="CEI67383.1"/>
    </source>
</evidence>
<name>A0A2L2TH91_9HYPO</name>
<evidence type="ECO:0000313" key="4">
    <source>
        <dbReference type="Proteomes" id="UP000245910"/>
    </source>
</evidence>
<sequence>MSSRHVPTKRPQSGVLFSVTSGVLFSAPDETQRVPPDEPSRYPKRLKTNNFQKRIPGVRSRKARNFSYSNTPTLDHPVSLAMFAKYDDHSQYKSSFMAGPSHKEKKATLCLTALNVSSTTIIEGTFSRTTLTQRFHNPSQMTINEARHTFPLYDGAVITDFQCTIGDERRLRGVVRSKEQARQEYKKAVQEKVKAAALLEEHTPEIFETSLGNIPPMKTIEVKIVYIQELEVVMTEGESTEGVAFILPTCVAPHYSRFQPASEITYVGLDIKLLVLNDGKVIESPQRLDGNREPTPEEFYCWDHHSEQPTLREDFVFIIQMKKGHEIQSRAMLCAPDDTGLAAMMVSIRPCDMFRNAVVPQSFSGKILFLLDQSGSMNYRVGNYHGPRKIDVLREAMLLVISGLPTTCSFNIVSWGSETWRMWEQSREHSPDNVKEAKEYMSRVEANLEGTDLLRAFKSTVLRRRVDTNSTQIINKIRFFALGIGGNVPHSLVESIAELGGGFGDIVDTTQNPRWHSRLNRLFRSSLAPDSWDCDIHISHHFERRSLMDFRLNSNTSYSQRVSYFQVSHTTAALHPFKFTSIFFLMDIKDSGVFPSEITITAVTHGEKNNTYRLPVKQTTGRDGTMHRLAAKATLTDLEDLVKRDDSNSLLIDENAQTIGTKCSITSKWTSFVAVPQDEPATTKEGSMVEHYKAMYEGVDFSELLTMAHPESDDDIEFGYNTDSSLSSSVAPEKRSYPSVGKASYSSVPPRIMPFPHSKYPSVFRQTLPSHGIISRHANYPSKTSTNGDLLGTRYPGTGIHSTNTQSLPFGACHHGSAGLPRVNYKVGSERTKRQVRNENPHIKRKFNNYLSKSKTEKASATSLSPRIIDPLNWKFAVKHQNGQVLFELPEPAKGLLHLHFCPNTALKVVEKLKGLMQIETGSKAVLVETVMIIMCYETHIALEEDIWDLMMGRARDAVTKFMGEDFLEYLEGLLNAAMMHKHYKAVTGGNGNGDGVKGSACPVCHIQWQSSRTFFCPFDHEPGTPHVFQEWAEFWEHQKEKGHMVCPREPTRV</sequence>
<keyword evidence="4" id="KW-1185">Reference proteome</keyword>
<dbReference type="PROSITE" id="PS51468">
    <property type="entry name" value="VIT"/>
    <property type="match status" value="1"/>
</dbReference>
<dbReference type="PANTHER" id="PTHR45737">
    <property type="entry name" value="VON WILLEBRAND FACTOR A DOMAIN-CONTAINING PROTEIN 5A"/>
    <property type="match status" value="1"/>
</dbReference>
<dbReference type="InterPro" id="IPR036465">
    <property type="entry name" value="vWFA_dom_sf"/>
</dbReference>
<feature type="coiled-coil region" evidence="1">
    <location>
        <begin position="171"/>
        <end position="198"/>
    </location>
</feature>
<dbReference type="PANTHER" id="PTHR45737:SF6">
    <property type="entry name" value="VON WILLEBRAND FACTOR A DOMAIN-CONTAINING PROTEIN 5A"/>
    <property type="match status" value="1"/>
</dbReference>
<keyword evidence="1" id="KW-0175">Coiled coil</keyword>
<reference evidence="4" key="1">
    <citation type="submission" date="2014-10" db="EMBL/GenBank/DDBJ databases">
        <authorList>
            <person name="King R."/>
        </authorList>
    </citation>
    <scope>NUCLEOTIDE SEQUENCE [LARGE SCALE GENOMIC DNA]</scope>
    <source>
        <strain evidence="4">A3/5</strain>
    </source>
</reference>
<protein>
    <recommendedName>
        <fullName evidence="2">VIT domain-containing protein</fullName>
    </recommendedName>
</protein>
<dbReference type="InterPro" id="IPR013694">
    <property type="entry name" value="VIT"/>
</dbReference>
<dbReference type="InterPro" id="IPR002035">
    <property type="entry name" value="VWF_A"/>
</dbReference>
<dbReference type="SUPFAM" id="SSF53300">
    <property type="entry name" value="vWA-like"/>
    <property type="match status" value="1"/>
</dbReference>
<organism evidence="3 4">
    <name type="scientific">Fusarium venenatum</name>
    <dbReference type="NCBI Taxonomy" id="56646"/>
    <lineage>
        <taxon>Eukaryota</taxon>
        <taxon>Fungi</taxon>
        <taxon>Dikarya</taxon>
        <taxon>Ascomycota</taxon>
        <taxon>Pezizomycotina</taxon>
        <taxon>Sordariomycetes</taxon>
        <taxon>Hypocreomycetidae</taxon>
        <taxon>Hypocreales</taxon>
        <taxon>Nectriaceae</taxon>
        <taxon>Fusarium</taxon>
    </lineage>
</organism>
<dbReference type="Pfam" id="PF13768">
    <property type="entry name" value="VWA_3"/>
    <property type="match status" value="1"/>
</dbReference>
<dbReference type="Gene3D" id="3.40.50.410">
    <property type="entry name" value="von Willebrand factor, type A domain"/>
    <property type="match status" value="1"/>
</dbReference>
<dbReference type="EMBL" id="LN649229">
    <property type="protein sequence ID" value="CEI67383.1"/>
    <property type="molecule type" value="Genomic_DNA"/>
</dbReference>
<dbReference type="Pfam" id="PF08487">
    <property type="entry name" value="VIT"/>
    <property type="match status" value="1"/>
</dbReference>
<feature type="domain" description="VIT" evidence="2">
    <location>
        <begin position="97"/>
        <end position="228"/>
    </location>
</feature>
<evidence type="ECO:0000259" key="2">
    <source>
        <dbReference type="PROSITE" id="PS51468"/>
    </source>
</evidence>
<dbReference type="AlphaFoldDB" id="A0A2L2TH91"/>
<accession>A0A2L2TH91</accession>